<feature type="compositionally biased region" description="Basic and acidic residues" evidence="1">
    <location>
        <begin position="425"/>
        <end position="440"/>
    </location>
</feature>
<evidence type="ECO:0000256" key="1">
    <source>
        <dbReference type="SAM" id="MobiDB-lite"/>
    </source>
</evidence>
<dbReference type="RefSeq" id="WP_096286490.1">
    <property type="nucleotide sequence ID" value="NZ_FXEG02000002.1"/>
</dbReference>
<evidence type="ECO:0000313" key="4">
    <source>
        <dbReference type="EMBL" id="SOX53316.1"/>
    </source>
</evidence>
<evidence type="ECO:0000259" key="3">
    <source>
        <dbReference type="Pfam" id="PF21856"/>
    </source>
</evidence>
<keyword evidence="5" id="KW-1185">Reference proteome</keyword>
<evidence type="ECO:0000313" key="5">
    <source>
        <dbReference type="Proteomes" id="UP000236318"/>
    </source>
</evidence>
<dbReference type="Proteomes" id="UP000236318">
    <property type="component" value="Unassembled WGS sequence"/>
</dbReference>
<dbReference type="EMBL" id="FXEG02000002">
    <property type="protein sequence ID" value="SOX53316.1"/>
    <property type="molecule type" value="Genomic_DNA"/>
</dbReference>
<dbReference type="InterPro" id="IPR038332">
    <property type="entry name" value="PPE_sf"/>
</dbReference>
<feature type="region of interest" description="Disordered" evidence="1">
    <location>
        <begin position="415"/>
        <end position="440"/>
    </location>
</feature>
<sequence length="457" mass="48586">MTKTLNVEHAELVARAGELEAPIAGVPSDNGHAPCALELATRAAQQLAFSADNMRIYLHAGEREHARLAQSLRNAAKAYEDIDALAADALDNDTPVAAAAPAHAEPDDAEPAMLASTVSLRGLDPIPYYPVKEAAKALMQGDQGRSLLAFADEWAAYLRTLSQASFRFRPFSDWDSEASDAVERHFDLDRNWLDHMARLCGQLSTQARNLVAAHRWAVSEHPSLEKLRQLDERWISNQSVPGWERWGKPALLRVYAEYQAKSEAVLAEYEQRVELGPVNPPRPPVAYQIDVPSAPDLRPGPGLEPLPVPDGGLPSLGGAMPMLPSGATPSMPTDATLTKDSKNLKVVPDLPKGAGLKPASVGAGGAGLPAMPKTPLQLAQDSTAVSRPGPITAGGVPIPAAYAALNKGGGMGMPMGAAPANHGQEGGKGKRVQHGDEAIYTEDRAWTEGVIGRRRAS</sequence>
<proteinExistence type="predicted"/>
<reference evidence="4" key="1">
    <citation type="submission" date="2018-01" db="EMBL/GenBank/DDBJ databases">
        <authorList>
            <consortium name="Urmite Genomes"/>
        </authorList>
    </citation>
    <scope>NUCLEOTIDE SEQUENCE [LARGE SCALE GENOMIC DNA]</scope>
    <source>
        <strain evidence="4">AFP003</strain>
    </source>
</reference>
<comment type="caution">
    <text evidence="4">The sequence shown here is derived from an EMBL/GenBank/DDBJ whole genome shotgun (WGS) entry which is preliminary data.</text>
</comment>
<feature type="domain" description="ESX-1 secretion-associated protein EspB PE" evidence="2">
    <location>
        <begin position="11"/>
        <end position="83"/>
    </location>
</feature>
<feature type="region of interest" description="Disordered" evidence="1">
    <location>
        <begin position="293"/>
        <end position="319"/>
    </location>
</feature>
<protein>
    <submittedName>
        <fullName evidence="4">Secretion protein EspB</fullName>
    </submittedName>
</protein>
<evidence type="ECO:0000259" key="2">
    <source>
        <dbReference type="Pfam" id="PF18625"/>
    </source>
</evidence>
<dbReference type="InterPro" id="IPR041275">
    <property type="entry name" value="EspB_PE"/>
</dbReference>
<dbReference type="OrthoDB" id="4753912at2"/>
<dbReference type="Pfam" id="PF18625">
    <property type="entry name" value="EspB_PE"/>
    <property type="match status" value="1"/>
</dbReference>
<accession>A0A2K4Y948</accession>
<dbReference type="InterPro" id="IPR054056">
    <property type="entry name" value="EspB_PPE"/>
</dbReference>
<dbReference type="AlphaFoldDB" id="A0A2K4Y948"/>
<feature type="domain" description="ESX-1 secretion-associated protein EspB PPE" evidence="3">
    <location>
        <begin position="128"/>
        <end position="286"/>
    </location>
</feature>
<name>A0A2K4Y948_9MYCO</name>
<gene>
    <name evidence="4" type="ORF">MAAFP003_1990</name>
</gene>
<dbReference type="Pfam" id="PF21856">
    <property type="entry name" value="EspB_PPE"/>
    <property type="match status" value="1"/>
</dbReference>
<dbReference type="Gene3D" id="1.20.1260.20">
    <property type="entry name" value="PPE superfamily"/>
    <property type="match status" value="1"/>
</dbReference>
<organism evidence="4 5">
    <name type="scientific">Mycobacterium ahvazicum</name>
    <dbReference type="NCBI Taxonomy" id="1964395"/>
    <lineage>
        <taxon>Bacteria</taxon>
        <taxon>Bacillati</taxon>
        <taxon>Actinomycetota</taxon>
        <taxon>Actinomycetes</taxon>
        <taxon>Mycobacteriales</taxon>
        <taxon>Mycobacteriaceae</taxon>
        <taxon>Mycobacterium</taxon>
        <taxon>Mycobacterium simiae complex</taxon>
    </lineage>
</organism>